<dbReference type="PANTHER" id="PTHR42994:SF2">
    <property type="entry name" value="PEPTIDASE"/>
    <property type="match status" value="1"/>
</dbReference>
<dbReference type="PANTHER" id="PTHR42994">
    <property type="entry name" value="PEPTIDASE T"/>
    <property type="match status" value="1"/>
</dbReference>
<proteinExistence type="predicted"/>
<keyword evidence="3" id="KW-0378">Hydrolase</keyword>
<dbReference type="Gene3D" id="3.40.630.10">
    <property type="entry name" value="Zn peptidases"/>
    <property type="match status" value="1"/>
</dbReference>
<dbReference type="InterPro" id="IPR008007">
    <property type="entry name" value="Peptidase_M42"/>
</dbReference>
<dbReference type="Pfam" id="PF05343">
    <property type="entry name" value="Peptidase_M42"/>
    <property type="match status" value="1"/>
</dbReference>
<evidence type="ECO:0000256" key="1">
    <source>
        <dbReference type="ARBA" id="ARBA00001947"/>
    </source>
</evidence>
<sequence>MKKETLFARHVFLQSELNEGLTGEKSKIGTFLQEMLVHLANDLRLSHDIAEDIWSEALEQASQNVERIGREMLIDPTKQELPLAELDPYIRGIVRWLNVLGVHTISCCDGHNSRPAHVYFKNHLTNTQIRILKACTLPDVKVRIEGKRAGFYYNPGKVHKLLDIAERLFTLVKDPKNIIDLEAGFFKSKMIDLLSISGASGNERRFRNYLRKKLKSLTDYTYMDRAGNLLAYLYCGDGPTVLLSAHMDTVEEFESGRTILEEGTTLTSSKGILGADDRAGIAVILETLSRITKTNFNGTVKVALTVKEEIGCVGSRAIDPEFIEDVDGAIVVDRRGKRDIVASNGGVSFCSVGYGELFEEAGRLAGMNDWKMTPGGLSDAKVFASFGIPSVNLSAGYWNEHSELEVVDYKATYEMVKLVEGVLNHQLIPFKGENWVNMI</sequence>
<reference evidence="4" key="1">
    <citation type="submission" date="2024-07" db="EMBL/GenBank/DDBJ databases">
        <title>Identification and characteristics of an arsenic-resistant bacterial isolate, which belongs to a novel species.</title>
        <authorList>
            <person name="Juszczyk A."/>
            <person name="Kowalczyk A."/>
            <person name="Was K."/>
            <person name="Kosowicz W."/>
            <person name="Budzyn A."/>
            <person name="Latowski D."/>
        </authorList>
    </citation>
    <scope>NUCLEOTIDE SEQUENCE</scope>
    <source>
        <strain evidence="4">As8PL</strain>
    </source>
</reference>
<keyword evidence="2" id="KW-0479">Metal-binding</keyword>
<accession>A0AB39BW96</accession>
<comment type="cofactor">
    <cofactor evidence="1">
        <name>Zn(2+)</name>
        <dbReference type="ChEBI" id="CHEBI:29105"/>
    </cofactor>
</comment>
<dbReference type="EMBL" id="CP162551">
    <property type="protein sequence ID" value="XDI37898.1"/>
    <property type="molecule type" value="Genomic_DNA"/>
</dbReference>
<protein>
    <submittedName>
        <fullName evidence="4">M20/M25/M40 family metallo-hydrolase</fullName>
    </submittedName>
</protein>
<dbReference type="GO" id="GO:0016787">
    <property type="term" value="F:hydrolase activity"/>
    <property type="evidence" value="ECO:0007669"/>
    <property type="project" value="UniProtKB-KW"/>
</dbReference>
<dbReference type="InterPro" id="IPR001261">
    <property type="entry name" value="ArgE/DapE_CS"/>
</dbReference>
<dbReference type="GO" id="GO:0046872">
    <property type="term" value="F:metal ion binding"/>
    <property type="evidence" value="ECO:0007669"/>
    <property type="project" value="UniProtKB-KW"/>
</dbReference>
<organism evidence="4">
    <name type="scientific">Alkalihalophilus sp. As8PL</name>
    <dbReference type="NCBI Taxonomy" id="3237103"/>
    <lineage>
        <taxon>Bacteria</taxon>
        <taxon>Bacillati</taxon>
        <taxon>Bacillota</taxon>
        <taxon>Bacilli</taxon>
        <taxon>Bacillales</taxon>
        <taxon>Bacillaceae</taxon>
        <taxon>Alkalihalophilus</taxon>
    </lineage>
</organism>
<dbReference type="RefSeq" id="WP_368505225.1">
    <property type="nucleotide sequence ID" value="NZ_CP162551.1"/>
</dbReference>
<evidence type="ECO:0000256" key="3">
    <source>
        <dbReference type="ARBA" id="ARBA00022801"/>
    </source>
</evidence>
<name>A0AB39BW96_9BACI</name>
<dbReference type="AlphaFoldDB" id="A0AB39BW96"/>
<dbReference type="PROSITE" id="PS00758">
    <property type="entry name" value="ARGE_DAPE_CPG2_1"/>
    <property type="match status" value="1"/>
</dbReference>
<evidence type="ECO:0000256" key="2">
    <source>
        <dbReference type="ARBA" id="ARBA00022723"/>
    </source>
</evidence>
<gene>
    <name evidence="4" type="ORF">AB3N04_06175</name>
</gene>
<evidence type="ECO:0000313" key="4">
    <source>
        <dbReference type="EMBL" id="XDI37898.1"/>
    </source>
</evidence>
<dbReference type="SUPFAM" id="SSF53187">
    <property type="entry name" value="Zn-dependent exopeptidases"/>
    <property type="match status" value="1"/>
</dbReference>